<proteinExistence type="predicted"/>
<dbReference type="InterPro" id="IPR004094">
    <property type="entry name" value="Antistasin-like"/>
</dbReference>
<dbReference type="SMART" id="SM00217">
    <property type="entry name" value="WAP"/>
    <property type="match status" value="2"/>
</dbReference>
<dbReference type="AlphaFoldDB" id="A0A9J2Q468"/>
<dbReference type="SUPFAM" id="SSF57262">
    <property type="entry name" value="Leech antihemostatic proteins"/>
    <property type="match status" value="2"/>
</dbReference>
<dbReference type="Gene3D" id="4.10.800.10">
    <property type="entry name" value="Thyroglobulin type-1"/>
    <property type="match status" value="3"/>
</dbReference>
<protein>
    <submittedName>
        <fullName evidence="7">Thyroglobulin type-1 domain-containing protein</fullName>
    </submittedName>
</protein>
<feature type="domain" description="Antistasin-like" evidence="4">
    <location>
        <begin position="182"/>
        <end position="207"/>
    </location>
</feature>
<feature type="domain" description="WAP" evidence="5">
    <location>
        <begin position="363"/>
        <end position="412"/>
    </location>
</feature>
<feature type="domain" description="WAP" evidence="5">
    <location>
        <begin position="291"/>
        <end position="343"/>
    </location>
</feature>
<feature type="domain" description="Thyroglobulin type-1" evidence="3">
    <location>
        <begin position="118"/>
        <end position="175"/>
    </location>
</feature>
<feature type="domain" description="Thyroglobulin type-1" evidence="3">
    <location>
        <begin position="414"/>
        <end position="474"/>
    </location>
</feature>
<dbReference type="PANTHER" id="PTHR19441:SF95">
    <property type="entry name" value="PERLWAPIN ISOFORM X1"/>
    <property type="match status" value="1"/>
</dbReference>
<evidence type="ECO:0000259" key="5">
    <source>
        <dbReference type="PROSITE" id="PS51390"/>
    </source>
</evidence>
<feature type="domain" description="Antistasin-like" evidence="4">
    <location>
        <begin position="68"/>
        <end position="93"/>
    </location>
</feature>
<dbReference type="SMART" id="SM00289">
    <property type="entry name" value="WR1"/>
    <property type="match status" value="2"/>
</dbReference>
<dbReference type="Pfam" id="PF00086">
    <property type="entry name" value="Thyroglobulin_1"/>
    <property type="match status" value="3"/>
</dbReference>
<organism evidence="6 7">
    <name type="scientific">Ascaris lumbricoides</name>
    <name type="common">Giant roundworm</name>
    <dbReference type="NCBI Taxonomy" id="6252"/>
    <lineage>
        <taxon>Eukaryota</taxon>
        <taxon>Metazoa</taxon>
        <taxon>Ecdysozoa</taxon>
        <taxon>Nematoda</taxon>
        <taxon>Chromadorea</taxon>
        <taxon>Rhabditida</taxon>
        <taxon>Spirurina</taxon>
        <taxon>Ascaridomorpha</taxon>
        <taxon>Ascaridoidea</taxon>
        <taxon>Ascarididae</taxon>
        <taxon>Ascaris</taxon>
    </lineage>
</organism>
<dbReference type="Gene3D" id="4.10.75.10">
    <property type="entry name" value="Elafin-like"/>
    <property type="match status" value="2"/>
</dbReference>
<comment type="caution">
    <text evidence="2">Lacks conserved residue(s) required for the propagation of feature annotation.</text>
</comment>
<dbReference type="InterPro" id="IPR008197">
    <property type="entry name" value="WAP_dom"/>
</dbReference>
<name>A0A9J2Q468_ASCLU</name>
<accession>A0A9J2Q468</accession>
<evidence type="ECO:0000256" key="2">
    <source>
        <dbReference type="PROSITE-ProRule" id="PRU00500"/>
    </source>
</evidence>
<dbReference type="SMART" id="SM00211">
    <property type="entry name" value="TY"/>
    <property type="match status" value="3"/>
</dbReference>
<evidence type="ECO:0000256" key="1">
    <source>
        <dbReference type="ARBA" id="ARBA00023157"/>
    </source>
</evidence>
<evidence type="ECO:0000259" key="3">
    <source>
        <dbReference type="PROSITE" id="PS51162"/>
    </source>
</evidence>
<dbReference type="PROSITE" id="PS51162">
    <property type="entry name" value="THYROGLOBULIN_1_2"/>
    <property type="match status" value="3"/>
</dbReference>
<dbReference type="InterPro" id="IPR050514">
    <property type="entry name" value="WAP_four-disulfide_core"/>
</dbReference>
<dbReference type="PANTHER" id="PTHR19441">
    <property type="entry name" value="WHEY ACDIC PROTEIN WAP"/>
    <property type="match status" value="1"/>
</dbReference>
<dbReference type="Gene3D" id="2.10.22.10">
    <property type="entry name" value="Antistasin, domain 1"/>
    <property type="match status" value="1"/>
</dbReference>
<dbReference type="Pfam" id="PF00095">
    <property type="entry name" value="WAP"/>
    <property type="match status" value="2"/>
</dbReference>
<dbReference type="InterPro" id="IPR036645">
    <property type="entry name" value="Elafin-like_sf"/>
</dbReference>
<evidence type="ECO:0000313" key="7">
    <source>
        <dbReference type="WBParaSite" id="ALUE_0001672701-mRNA-1"/>
    </source>
</evidence>
<keyword evidence="1" id="KW-1015">Disulfide bond</keyword>
<dbReference type="CDD" id="cd00191">
    <property type="entry name" value="TY"/>
    <property type="match status" value="2"/>
</dbReference>
<evidence type="ECO:0000259" key="4">
    <source>
        <dbReference type="PROSITE" id="PS51252"/>
    </source>
</evidence>
<dbReference type="WBParaSite" id="ALUE_0001672701-mRNA-1">
    <property type="protein sequence ID" value="ALUE_0001672701-mRNA-1"/>
    <property type="gene ID" value="ALUE_0001672701"/>
</dbReference>
<dbReference type="GO" id="GO:0004867">
    <property type="term" value="F:serine-type endopeptidase inhibitor activity"/>
    <property type="evidence" value="ECO:0007669"/>
    <property type="project" value="InterPro"/>
</dbReference>
<sequence length="493" mass="55093">TACIHEAITAEAYSAIRKRKCDENGKFRQIQCDLRGCFCVDIENGNEIANTRVAINENPRCDEKRLFCESVICPKKCAYGFEVSSDGCALCECRNPCNDVHCPSGRFCVMSDVQCFQQSYCPQQPRCDAIRKRKCDENGKFRQIQCDLRGCFCVDIENGNEIANTRVAINENPRCDEKRLFCESVICPKKCAYGFEVSSDGCALCECRNPCNDVHCPSGRFCVMSDVQCFQQSYCPQQPRCVVNVCPSGSPFSSLLVTQVDLCGRDADCPTGYWCNRVGVNANKGMCCLEPKRRSNNARCPVVVPLIDGETERCKIWCRSDEECDSSEKCCYDGCGLRCITIEAITTSTESMSVSSITNVDRNPSAIGQCASYTIRNDCEPSHKDTCTHDADCPYLQKCCNTGCVKTCVYPYRTTGCLHLKVALQKISSRVSARCKEDGAFESIQCDEKYCWCVLKDGTEIDGTRITNDRSPNCECMIPFSHNFQRDTLIVTN</sequence>
<dbReference type="InterPro" id="IPR006150">
    <property type="entry name" value="Cys_repeat_1"/>
</dbReference>
<evidence type="ECO:0000313" key="6">
    <source>
        <dbReference type="Proteomes" id="UP000036681"/>
    </source>
</evidence>
<dbReference type="InterPro" id="IPR011061">
    <property type="entry name" value="Hirudin/antistatin"/>
</dbReference>
<dbReference type="GO" id="GO:0005615">
    <property type="term" value="C:extracellular space"/>
    <property type="evidence" value="ECO:0007669"/>
    <property type="project" value="TreeGrafter"/>
</dbReference>
<dbReference type="InterPro" id="IPR000716">
    <property type="entry name" value="Thyroglobulin_1"/>
</dbReference>
<dbReference type="PROSITE" id="PS51390">
    <property type="entry name" value="WAP"/>
    <property type="match status" value="2"/>
</dbReference>
<dbReference type="PROSITE" id="PS51252">
    <property type="entry name" value="ANTISTASIN"/>
    <property type="match status" value="2"/>
</dbReference>
<dbReference type="SUPFAM" id="SSF57256">
    <property type="entry name" value="Elafin-like"/>
    <property type="match status" value="1"/>
</dbReference>
<reference evidence="7" key="1">
    <citation type="submission" date="2023-03" db="UniProtKB">
        <authorList>
            <consortium name="WormBaseParasite"/>
        </authorList>
    </citation>
    <scope>IDENTIFICATION</scope>
</reference>
<dbReference type="SUPFAM" id="SSF57610">
    <property type="entry name" value="Thyroglobulin type-1 domain"/>
    <property type="match status" value="3"/>
</dbReference>
<keyword evidence="6" id="KW-1185">Reference proteome</keyword>
<feature type="domain" description="Thyroglobulin type-1" evidence="3">
    <location>
        <begin position="1"/>
        <end position="61"/>
    </location>
</feature>
<dbReference type="InterPro" id="IPR036857">
    <property type="entry name" value="Thyroglobulin_1_sf"/>
</dbReference>
<dbReference type="Pfam" id="PF02822">
    <property type="entry name" value="Antistasin"/>
    <property type="match status" value="2"/>
</dbReference>
<dbReference type="Proteomes" id="UP000036681">
    <property type="component" value="Unplaced"/>
</dbReference>